<accession>A0ABP6IK79</accession>
<feature type="compositionally biased region" description="Basic residues" evidence="1">
    <location>
        <begin position="44"/>
        <end position="59"/>
    </location>
</feature>
<feature type="compositionally biased region" description="Basic and acidic residues" evidence="1">
    <location>
        <begin position="10"/>
        <end position="21"/>
    </location>
</feature>
<name>A0ABP6IK79_9ACTN</name>
<dbReference type="Proteomes" id="UP001500831">
    <property type="component" value="Unassembled WGS sequence"/>
</dbReference>
<reference evidence="3" key="1">
    <citation type="journal article" date="2019" name="Int. J. Syst. Evol. Microbiol.">
        <title>The Global Catalogue of Microorganisms (GCM) 10K type strain sequencing project: providing services to taxonomists for standard genome sequencing and annotation.</title>
        <authorList>
            <consortium name="The Broad Institute Genomics Platform"/>
            <consortium name="The Broad Institute Genome Sequencing Center for Infectious Disease"/>
            <person name="Wu L."/>
            <person name="Ma J."/>
        </authorList>
    </citation>
    <scope>NUCLEOTIDE SEQUENCE [LARGE SCALE GENOMIC DNA]</scope>
    <source>
        <strain evidence="3">JCM 6242</strain>
    </source>
</reference>
<sequence>MAFPYCRASENSRGHRADRGRTTSGCSTRRAGCTARIRQASPASRRRSRTHRTRTRTSCRSRDSPRHLQTDCLSGVLAKSIWPSFGRTAKDWNELLGLLKANGDVKGQDRTSGKGANRVARTKLGYTGGDPGACNTWTAAPSKVA</sequence>
<feature type="compositionally biased region" description="Low complexity" evidence="1">
    <location>
        <begin position="22"/>
        <end position="43"/>
    </location>
</feature>
<evidence type="ECO:0000313" key="3">
    <source>
        <dbReference type="Proteomes" id="UP001500831"/>
    </source>
</evidence>
<dbReference type="EMBL" id="BAAAVI010000050">
    <property type="protein sequence ID" value="GAA2892628.1"/>
    <property type="molecule type" value="Genomic_DNA"/>
</dbReference>
<gene>
    <name evidence="2" type="ORF">GCM10010517_57120</name>
</gene>
<comment type="caution">
    <text evidence="2">The sequence shown here is derived from an EMBL/GenBank/DDBJ whole genome shotgun (WGS) entry which is preliminary data.</text>
</comment>
<evidence type="ECO:0000313" key="2">
    <source>
        <dbReference type="EMBL" id="GAA2892628.1"/>
    </source>
</evidence>
<organism evidence="2 3">
    <name type="scientific">Streptosporangium fragile</name>
    <dbReference type="NCBI Taxonomy" id="46186"/>
    <lineage>
        <taxon>Bacteria</taxon>
        <taxon>Bacillati</taxon>
        <taxon>Actinomycetota</taxon>
        <taxon>Actinomycetes</taxon>
        <taxon>Streptosporangiales</taxon>
        <taxon>Streptosporangiaceae</taxon>
        <taxon>Streptosporangium</taxon>
    </lineage>
</organism>
<protein>
    <submittedName>
        <fullName evidence="2">Uncharacterized protein</fullName>
    </submittedName>
</protein>
<evidence type="ECO:0000256" key="1">
    <source>
        <dbReference type="SAM" id="MobiDB-lite"/>
    </source>
</evidence>
<feature type="region of interest" description="Disordered" evidence="1">
    <location>
        <begin position="1"/>
        <end position="66"/>
    </location>
</feature>
<feature type="region of interest" description="Disordered" evidence="1">
    <location>
        <begin position="104"/>
        <end position="131"/>
    </location>
</feature>
<proteinExistence type="predicted"/>
<keyword evidence="3" id="KW-1185">Reference proteome</keyword>